<feature type="region of interest" description="Disordered" evidence="5">
    <location>
        <begin position="298"/>
        <end position="344"/>
    </location>
</feature>
<proteinExistence type="predicted"/>
<dbReference type="PANTHER" id="PTHR12893">
    <property type="entry name" value="GOLGI REASSEMBLY STACKING PROTEIN GRASP"/>
    <property type="match status" value="1"/>
</dbReference>
<dbReference type="FunCoup" id="A0A0E1RYJ7">
    <property type="interactions" value="92"/>
</dbReference>
<reference evidence="8" key="1">
    <citation type="journal article" date="2009" name="Genome Res.">
        <title>Comparative genomic analyses of the human fungal pathogens Coccidioides and their relatives.</title>
        <authorList>
            <person name="Sharpton T.J."/>
            <person name="Stajich J.E."/>
            <person name="Rounsley S.D."/>
            <person name="Gardner M.J."/>
            <person name="Wortman J.R."/>
            <person name="Jordar V.S."/>
            <person name="Maiti R."/>
            <person name="Kodira C.D."/>
            <person name="Neafsey D.E."/>
            <person name="Zeng Q."/>
            <person name="Hung C.-Y."/>
            <person name="McMahan C."/>
            <person name="Muszewska A."/>
            <person name="Grynberg M."/>
            <person name="Mandel M.A."/>
            <person name="Kellner E.M."/>
            <person name="Barker B.M."/>
            <person name="Galgiani J.N."/>
            <person name="Orbach M.J."/>
            <person name="Kirkland T.N."/>
            <person name="Cole G.T."/>
            <person name="Henn M.R."/>
            <person name="Birren B.W."/>
            <person name="Taylor J.W."/>
        </authorList>
    </citation>
    <scope>NUCLEOTIDE SEQUENCE [LARGE SCALE GENOMIC DNA]</scope>
    <source>
        <strain evidence="8">RS</strain>
    </source>
</reference>
<dbReference type="GeneID" id="4567357"/>
<dbReference type="OMA" id="SSTQHIW"/>
<evidence type="ECO:0000313" key="7">
    <source>
        <dbReference type="EMBL" id="EAS35732.1"/>
    </source>
</evidence>
<dbReference type="VEuPathDB" id="FungiDB:CIMG_01086"/>
<evidence type="ECO:0000256" key="2">
    <source>
        <dbReference type="ARBA" id="ARBA00022737"/>
    </source>
</evidence>
<feature type="region of interest" description="Disordered" evidence="5">
    <location>
        <begin position="274"/>
        <end position="293"/>
    </location>
</feature>
<reference evidence="8" key="2">
    <citation type="journal article" date="2010" name="Genome Res.">
        <title>Population genomic sequencing of Coccidioides fungi reveals recent hybridization and transposon control.</title>
        <authorList>
            <person name="Neafsey D.E."/>
            <person name="Barker B.M."/>
            <person name="Sharpton T.J."/>
            <person name="Stajich J.E."/>
            <person name="Park D.J."/>
            <person name="Whiston E."/>
            <person name="Hung C.-Y."/>
            <person name="McMahan C."/>
            <person name="White J."/>
            <person name="Sykes S."/>
            <person name="Heiman D."/>
            <person name="Young S."/>
            <person name="Zeng Q."/>
            <person name="Abouelleil A."/>
            <person name="Aftuck L."/>
            <person name="Bessette D."/>
            <person name="Brown A."/>
            <person name="FitzGerald M."/>
            <person name="Lui A."/>
            <person name="Macdonald J.P."/>
            <person name="Priest M."/>
            <person name="Orbach M.J."/>
            <person name="Galgiani J.N."/>
            <person name="Kirkland T.N."/>
            <person name="Cole G.T."/>
            <person name="Birren B.W."/>
            <person name="Henn M.R."/>
            <person name="Taylor J.W."/>
            <person name="Rounsley S.D."/>
        </authorList>
    </citation>
    <scope>GENOME REANNOTATION</scope>
    <source>
        <strain evidence="8">RS</strain>
    </source>
</reference>
<organism evidence="7 8">
    <name type="scientific">Coccidioides immitis (strain RS)</name>
    <name type="common">Valley fever fungus</name>
    <dbReference type="NCBI Taxonomy" id="246410"/>
    <lineage>
        <taxon>Eukaryota</taxon>
        <taxon>Fungi</taxon>
        <taxon>Dikarya</taxon>
        <taxon>Ascomycota</taxon>
        <taxon>Pezizomycotina</taxon>
        <taxon>Eurotiomycetes</taxon>
        <taxon>Eurotiomycetidae</taxon>
        <taxon>Onygenales</taxon>
        <taxon>Onygenaceae</taxon>
        <taxon>Coccidioides</taxon>
    </lineage>
</organism>
<dbReference type="PROSITE" id="PS51865">
    <property type="entry name" value="PDZ_GRASP"/>
    <property type="match status" value="2"/>
</dbReference>
<keyword evidence="3" id="KW-0333">Golgi apparatus</keyword>
<feature type="compositionally biased region" description="Basic and acidic residues" evidence="5">
    <location>
        <begin position="298"/>
        <end position="309"/>
    </location>
</feature>
<evidence type="ECO:0000256" key="3">
    <source>
        <dbReference type="ARBA" id="ARBA00023034"/>
    </source>
</evidence>
<dbReference type="FunFam" id="2.30.42.10:FF:000026">
    <property type="entry name" value="Golgi reassembly stacking protein 2"/>
    <property type="match status" value="1"/>
</dbReference>
<gene>
    <name evidence="7" type="ORF">CIMG_01086</name>
</gene>
<dbReference type="KEGG" id="cim:CIMG_01086"/>
<accession>A0A0E1RYJ7</accession>
<comment type="subcellular location">
    <subcellularLocation>
        <location evidence="1">Golgi apparatus membrane</location>
    </subcellularLocation>
</comment>
<dbReference type="InterPro" id="IPR007583">
    <property type="entry name" value="GRASP55_65"/>
</dbReference>
<evidence type="ECO:0000259" key="6">
    <source>
        <dbReference type="PROSITE" id="PS51865"/>
    </source>
</evidence>
<dbReference type="EMBL" id="GG704911">
    <property type="protein sequence ID" value="EAS35732.1"/>
    <property type="molecule type" value="Genomic_DNA"/>
</dbReference>
<dbReference type="Pfam" id="PF04495">
    <property type="entry name" value="GRASP55_65"/>
    <property type="match status" value="1"/>
</dbReference>
<dbReference type="InParanoid" id="A0A0E1RYJ7"/>
<evidence type="ECO:0000256" key="1">
    <source>
        <dbReference type="ARBA" id="ARBA00004394"/>
    </source>
</evidence>
<dbReference type="GO" id="GO:0007030">
    <property type="term" value="P:Golgi organization"/>
    <property type="evidence" value="ECO:0007669"/>
    <property type="project" value="TreeGrafter"/>
</dbReference>
<feature type="domain" description="PDZ GRASP-type" evidence="6">
    <location>
        <begin position="118"/>
        <end position="208"/>
    </location>
</feature>
<dbReference type="RefSeq" id="XP_001247315.1">
    <property type="nucleotide sequence ID" value="XM_001247314.2"/>
</dbReference>
<keyword evidence="4" id="KW-0472">Membrane</keyword>
<protein>
    <submittedName>
        <fullName evidence="7">Golgi reassembly stacking protein</fullName>
    </submittedName>
</protein>
<dbReference type="Gene3D" id="2.30.42.10">
    <property type="match status" value="2"/>
</dbReference>
<dbReference type="InterPro" id="IPR036034">
    <property type="entry name" value="PDZ_sf"/>
</dbReference>
<dbReference type="PANTHER" id="PTHR12893:SF0">
    <property type="entry name" value="GRASP65"/>
    <property type="match status" value="1"/>
</dbReference>
<keyword evidence="8" id="KW-1185">Reference proteome</keyword>
<feature type="compositionally biased region" description="Basic residues" evidence="5">
    <location>
        <begin position="277"/>
        <end position="288"/>
    </location>
</feature>
<dbReference type="InterPro" id="IPR024958">
    <property type="entry name" value="GRASP_PDZ"/>
</dbReference>
<keyword evidence="2" id="KW-0677">Repeat</keyword>
<name>A0A0E1RYJ7_COCIM</name>
<dbReference type="GO" id="GO:0000139">
    <property type="term" value="C:Golgi membrane"/>
    <property type="evidence" value="ECO:0007669"/>
    <property type="project" value="UniProtKB-SubCell"/>
</dbReference>
<evidence type="ECO:0000313" key="8">
    <source>
        <dbReference type="Proteomes" id="UP000001261"/>
    </source>
</evidence>
<dbReference type="Proteomes" id="UP000001261">
    <property type="component" value="Unassembled WGS sequence"/>
</dbReference>
<dbReference type="STRING" id="246410.A0A0E1RYJ7"/>
<sequence>MFGALNRFIGRLDSDLPKQPTSTTGDNSYGFQILRNKDPDLPLEPWFDFIVGINGRLIDEPDPHLFATEVRNCAGTSVSLEIWSAKGQRTHNVVIPIPPEKPTLGLTLQLAPLSSTQHIWHILSIPSPLSPAYLAGLLPHSDYILGTPSGTLRGEAALGELVEDHLNRSLTLWVYNSEFDVVREVEIVPNRNWGGEGALGAVLGYGALHRLPVGLGEEVEGPGEVVFDTKDGITEQVKQSPKIQPGNHFLVPAEMASLPPLSPSVNSGQVSQAATTHGRHGRKARHVHTVPTSFDEYFRESEQKSKEEDFVPSQAGTPVAPPPKATDRGNVTSPGLEGASTPAE</sequence>
<dbReference type="OrthoDB" id="3318at2759"/>
<feature type="domain" description="PDZ GRASP-type" evidence="6">
    <location>
        <begin position="29"/>
        <end position="113"/>
    </location>
</feature>
<dbReference type="AlphaFoldDB" id="A0A0E1RYJ7"/>
<evidence type="ECO:0000256" key="5">
    <source>
        <dbReference type="SAM" id="MobiDB-lite"/>
    </source>
</evidence>
<evidence type="ECO:0000256" key="4">
    <source>
        <dbReference type="ARBA" id="ARBA00023136"/>
    </source>
</evidence>